<dbReference type="InterPro" id="IPR003660">
    <property type="entry name" value="HAMP_dom"/>
</dbReference>
<feature type="domain" description="HD-GYP" evidence="3">
    <location>
        <begin position="401"/>
        <end position="613"/>
    </location>
</feature>
<dbReference type="AlphaFoldDB" id="A0A1T2KZZ5"/>
<sequence length="614" mass="68374">MLFLLASGAVGLTVYELELRKHDYVILNLAGQLRSITRNITNETLHYQRHGEKSSMMNSVDAEYFHSSIKRQLDLYTKIVTSLRNRLLEPELTGRSDPLYCSWDEASLKQLDMTADAWQQFRGGLEGVFAQPEATIEQAVIYLQQNEKPLIDISTQLSQRLQEMMEGKLSLVILFNQVMLVAALIVVSVLLTLLYYSFSRPLRMTVAGFERVSQGDFGHQIEVGSENELGRMAGTFNALSGRLNSIFRLTDRINQATSVDESLRFVFEEFNVLIPLDWVGMMVLSPDGQHFELQRLYTDGETTLCEGDTFQATGSLLAKAMGSKEPLHIPVLAETSAANPSAEFADRLDRDGRQSALFYPLSTEGSWGAVIAFAYSEPDAYNADHLELLSNIAAQISHSFEKNLVISAITGLARLAENRDPETGDHLVRMALYSAKVAEELGSEGPYQSEISADYVRDLHRFAPMHDIGKVGIEDGILLKPGRLDAEERTEMERHPVIGGEVLRGCEAQMCAVGHSMFKIGIEIAEGHHERFDGQGYPNGVAGETIPLSARIVAVADVFDALTSRRPYKDAWSVERALSVIDEESGQHFDPEVVKALHRAMPKVMAIYDELKHV</sequence>
<dbReference type="PANTHER" id="PTHR45228">
    <property type="entry name" value="CYCLIC DI-GMP PHOSPHODIESTERASE TM_0186-RELATED"/>
    <property type="match status" value="1"/>
</dbReference>
<dbReference type="GO" id="GO:0007165">
    <property type="term" value="P:signal transduction"/>
    <property type="evidence" value="ECO:0007669"/>
    <property type="project" value="InterPro"/>
</dbReference>
<dbReference type="InterPro" id="IPR003607">
    <property type="entry name" value="HD/PDEase_dom"/>
</dbReference>
<dbReference type="SMART" id="SM00304">
    <property type="entry name" value="HAMP"/>
    <property type="match status" value="1"/>
</dbReference>
<dbReference type="CDD" id="cd00077">
    <property type="entry name" value="HDc"/>
    <property type="match status" value="1"/>
</dbReference>
<dbReference type="PANTHER" id="PTHR45228:SF5">
    <property type="entry name" value="CYCLIC DI-GMP PHOSPHODIESTERASE VC_1348-RELATED"/>
    <property type="match status" value="1"/>
</dbReference>
<evidence type="ECO:0000313" key="5">
    <source>
        <dbReference type="Proteomes" id="UP000191110"/>
    </source>
</evidence>
<dbReference type="Pfam" id="PF13487">
    <property type="entry name" value="HD_5"/>
    <property type="match status" value="1"/>
</dbReference>
<keyword evidence="1" id="KW-0812">Transmembrane</keyword>
<dbReference type="SUPFAM" id="SSF109604">
    <property type="entry name" value="HD-domain/PDEase-like"/>
    <property type="match status" value="1"/>
</dbReference>
<feature type="domain" description="HAMP" evidence="2">
    <location>
        <begin position="196"/>
        <end position="248"/>
    </location>
</feature>
<dbReference type="PROSITE" id="PS51832">
    <property type="entry name" value="HD_GYP"/>
    <property type="match status" value="1"/>
</dbReference>
<dbReference type="SUPFAM" id="SSF55781">
    <property type="entry name" value="GAF domain-like"/>
    <property type="match status" value="1"/>
</dbReference>
<dbReference type="InterPro" id="IPR037522">
    <property type="entry name" value="HD_GYP_dom"/>
</dbReference>
<dbReference type="PROSITE" id="PS50885">
    <property type="entry name" value="HAMP"/>
    <property type="match status" value="1"/>
</dbReference>
<feature type="transmembrane region" description="Helical" evidence="1">
    <location>
        <begin position="169"/>
        <end position="196"/>
    </location>
</feature>
<dbReference type="InterPro" id="IPR052020">
    <property type="entry name" value="Cyclic_di-GMP/3'3'-cGAMP_PDE"/>
</dbReference>
<dbReference type="CDD" id="cd06225">
    <property type="entry name" value="HAMP"/>
    <property type="match status" value="1"/>
</dbReference>
<dbReference type="SUPFAM" id="SSF158472">
    <property type="entry name" value="HAMP domain-like"/>
    <property type="match status" value="1"/>
</dbReference>
<keyword evidence="1" id="KW-1133">Transmembrane helix</keyword>
<reference evidence="4 5" key="1">
    <citation type="submission" date="2016-11" db="EMBL/GenBank/DDBJ databases">
        <title>Mixed transmission modes and dynamic genome evolution in an obligate animal-bacterial symbiosis.</title>
        <authorList>
            <person name="Russell S.L."/>
            <person name="Corbett-Detig R.B."/>
            <person name="Cavanaugh C.M."/>
        </authorList>
    </citation>
    <scope>NUCLEOTIDE SEQUENCE [LARGE SCALE GENOMIC DNA]</scope>
    <source>
        <strain evidence="4">Sveles-Q1</strain>
    </source>
</reference>
<evidence type="ECO:0000256" key="1">
    <source>
        <dbReference type="SAM" id="Phobius"/>
    </source>
</evidence>
<dbReference type="Proteomes" id="UP000191110">
    <property type="component" value="Unassembled WGS sequence"/>
</dbReference>
<dbReference type="GO" id="GO:0016020">
    <property type="term" value="C:membrane"/>
    <property type="evidence" value="ECO:0007669"/>
    <property type="project" value="InterPro"/>
</dbReference>
<dbReference type="SMART" id="SM00471">
    <property type="entry name" value="HDc"/>
    <property type="match status" value="1"/>
</dbReference>
<comment type="caution">
    <text evidence="4">The sequence shown here is derived from an EMBL/GenBank/DDBJ whole genome shotgun (WGS) entry which is preliminary data.</text>
</comment>
<organism evidence="4 5">
    <name type="scientific">Solemya pervernicosa gill symbiont</name>
    <dbReference type="NCBI Taxonomy" id="642797"/>
    <lineage>
        <taxon>Bacteria</taxon>
        <taxon>Pseudomonadati</taxon>
        <taxon>Pseudomonadota</taxon>
        <taxon>Gammaproteobacteria</taxon>
        <taxon>sulfur-oxidizing symbionts</taxon>
    </lineage>
</organism>
<dbReference type="InterPro" id="IPR003018">
    <property type="entry name" value="GAF"/>
</dbReference>
<protein>
    <submittedName>
        <fullName evidence="4">Uncharacterized protein</fullName>
    </submittedName>
</protein>
<dbReference type="Gene3D" id="6.10.340.10">
    <property type="match status" value="1"/>
</dbReference>
<evidence type="ECO:0000259" key="2">
    <source>
        <dbReference type="PROSITE" id="PS50885"/>
    </source>
</evidence>
<evidence type="ECO:0000313" key="4">
    <source>
        <dbReference type="EMBL" id="OOZ38296.1"/>
    </source>
</evidence>
<keyword evidence="5" id="KW-1185">Reference proteome</keyword>
<name>A0A1T2KZZ5_9GAMM</name>
<proteinExistence type="predicted"/>
<gene>
    <name evidence="4" type="ORF">BOW53_16015</name>
</gene>
<dbReference type="Gene3D" id="3.30.450.40">
    <property type="match status" value="1"/>
</dbReference>
<keyword evidence="1" id="KW-0472">Membrane</keyword>
<dbReference type="GO" id="GO:0008081">
    <property type="term" value="F:phosphoric diester hydrolase activity"/>
    <property type="evidence" value="ECO:0007669"/>
    <property type="project" value="UniProtKB-ARBA"/>
</dbReference>
<evidence type="ECO:0000259" key="3">
    <source>
        <dbReference type="PROSITE" id="PS51832"/>
    </source>
</evidence>
<dbReference type="Gene3D" id="1.10.3210.10">
    <property type="entry name" value="Hypothetical protein af1432"/>
    <property type="match status" value="1"/>
</dbReference>
<dbReference type="EMBL" id="MPRL01000105">
    <property type="protein sequence ID" value="OOZ38296.1"/>
    <property type="molecule type" value="Genomic_DNA"/>
</dbReference>
<dbReference type="Pfam" id="PF00672">
    <property type="entry name" value="HAMP"/>
    <property type="match status" value="1"/>
</dbReference>
<accession>A0A1T2KZZ5</accession>
<dbReference type="Pfam" id="PF13185">
    <property type="entry name" value="GAF_2"/>
    <property type="match status" value="1"/>
</dbReference>
<dbReference type="InterPro" id="IPR029016">
    <property type="entry name" value="GAF-like_dom_sf"/>
</dbReference>